<accession>A0A165DJI2</accession>
<organism evidence="2 3">
    <name type="scientific">Exidia glandulosa HHB12029</name>
    <dbReference type="NCBI Taxonomy" id="1314781"/>
    <lineage>
        <taxon>Eukaryota</taxon>
        <taxon>Fungi</taxon>
        <taxon>Dikarya</taxon>
        <taxon>Basidiomycota</taxon>
        <taxon>Agaricomycotina</taxon>
        <taxon>Agaricomycetes</taxon>
        <taxon>Auriculariales</taxon>
        <taxon>Exidiaceae</taxon>
        <taxon>Exidia</taxon>
    </lineage>
</organism>
<sequence>MRAACCASANASLEMRTFRAFRLFPPVEADTKMMPNASDRAEPSARASVLVSNHHHRRGQRNASRSSPRAHDGRGTCARASVAGVRARLHW</sequence>
<evidence type="ECO:0000313" key="3">
    <source>
        <dbReference type="Proteomes" id="UP000077266"/>
    </source>
</evidence>
<proteinExistence type="predicted"/>
<reference evidence="2 3" key="1">
    <citation type="journal article" date="2016" name="Mol. Biol. Evol.">
        <title>Comparative Genomics of Early-Diverging Mushroom-Forming Fungi Provides Insights into the Origins of Lignocellulose Decay Capabilities.</title>
        <authorList>
            <person name="Nagy L.G."/>
            <person name="Riley R."/>
            <person name="Tritt A."/>
            <person name="Adam C."/>
            <person name="Daum C."/>
            <person name="Floudas D."/>
            <person name="Sun H."/>
            <person name="Yadav J.S."/>
            <person name="Pangilinan J."/>
            <person name="Larsson K.H."/>
            <person name="Matsuura K."/>
            <person name="Barry K."/>
            <person name="Labutti K."/>
            <person name="Kuo R."/>
            <person name="Ohm R.A."/>
            <person name="Bhattacharya S.S."/>
            <person name="Shirouzu T."/>
            <person name="Yoshinaga Y."/>
            <person name="Martin F.M."/>
            <person name="Grigoriev I.V."/>
            <person name="Hibbett D.S."/>
        </authorList>
    </citation>
    <scope>NUCLEOTIDE SEQUENCE [LARGE SCALE GENOMIC DNA]</scope>
    <source>
        <strain evidence="2 3">HHB12029</strain>
    </source>
</reference>
<dbReference type="AlphaFoldDB" id="A0A165DJI2"/>
<name>A0A165DJI2_EXIGL</name>
<dbReference type="InParanoid" id="A0A165DJI2"/>
<evidence type="ECO:0000313" key="2">
    <source>
        <dbReference type="EMBL" id="KZV84694.1"/>
    </source>
</evidence>
<gene>
    <name evidence="2" type="ORF">EXIGLDRAFT_279405</name>
</gene>
<feature type="region of interest" description="Disordered" evidence="1">
    <location>
        <begin position="32"/>
        <end position="91"/>
    </location>
</feature>
<keyword evidence="3" id="KW-1185">Reference proteome</keyword>
<dbReference type="Proteomes" id="UP000077266">
    <property type="component" value="Unassembled WGS sequence"/>
</dbReference>
<evidence type="ECO:0000256" key="1">
    <source>
        <dbReference type="SAM" id="MobiDB-lite"/>
    </source>
</evidence>
<protein>
    <submittedName>
        <fullName evidence="2">Uncharacterized protein</fullName>
    </submittedName>
</protein>
<dbReference type="EMBL" id="KV426214">
    <property type="protein sequence ID" value="KZV84694.1"/>
    <property type="molecule type" value="Genomic_DNA"/>
</dbReference>